<evidence type="ECO:0000313" key="8">
    <source>
        <dbReference type="EnsemblMetazoa" id="XP_011677622"/>
    </source>
</evidence>
<dbReference type="Proteomes" id="UP000007110">
    <property type="component" value="Unassembled WGS sequence"/>
</dbReference>
<comment type="similarity">
    <text evidence="2">Belongs to the IFI6/IFI27 family.</text>
</comment>
<evidence type="ECO:0000256" key="6">
    <source>
        <dbReference type="SAM" id="Phobius"/>
    </source>
</evidence>
<evidence type="ECO:0000256" key="7">
    <source>
        <dbReference type="SAM" id="SignalP"/>
    </source>
</evidence>
<comment type="subcellular location">
    <subcellularLocation>
        <location evidence="1">Membrane</location>
        <topology evidence="1">Multi-pass membrane protein</topology>
    </subcellularLocation>
</comment>
<dbReference type="InterPro" id="IPR038213">
    <property type="entry name" value="IFI6/IFI27-like_sf"/>
</dbReference>
<name>A0A7M7HHP7_STRPU</name>
<accession>A0A7M7HHP7</accession>
<dbReference type="Gene3D" id="6.10.110.10">
    <property type="match status" value="1"/>
</dbReference>
<evidence type="ECO:0000256" key="5">
    <source>
        <dbReference type="ARBA" id="ARBA00023136"/>
    </source>
</evidence>
<keyword evidence="7" id="KW-0732">Signal</keyword>
<keyword evidence="4 6" id="KW-1133">Transmembrane helix</keyword>
<keyword evidence="5 6" id="KW-0472">Membrane</keyword>
<reference evidence="8" key="2">
    <citation type="submission" date="2021-01" db="UniProtKB">
        <authorList>
            <consortium name="EnsemblMetazoa"/>
        </authorList>
    </citation>
    <scope>IDENTIFICATION</scope>
</reference>
<evidence type="ECO:0000313" key="9">
    <source>
        <dbReference type="Proteomes" id="UP000007110"/>
    </source>
</evidence>
<evidence type="ECO:0000256" key="2">
    <source>
        <dbReference type="ARBA" id="ARBA00007262"/>
    </source>
</evidence>
<reference evidence="9" key="1">
    <citation type="submission" date="2015-02" db="EMBL/GenBank/DDBJ databases">
        <title>Genome sequencing for Strongylocentrotus purpuratus.</title>
        <authorList>
            <person name="Murali S."/>
            <person name="Liu Y."/>
            <person name="Vee V."/>
            <person name="English A."/>
            <person name="Wang M."/>
            <person name="Skinner E."/>
            <person name="Han Y."/>
            <person name="Muzny D.M."/>
            <person name="Worley K.C."/>
            <person name="Gibbs R.A."/>
        </authorList>
    </citation>
    <scope>NUCLEOTIDE SEQUENCE</scope>
</reference>
<dbReference type="RefSeq" id="XP_011677622.1">
    <property type="nucleotide sequence ID" value="XM_011679320.2"/>
</dbReference>
<dbReference type="InterPro" id="IPR009311">
    <property type="entry name" value="IFI6/IFI27-like"/>
</dbReference>
<feature type="transmembrane region" description="Helical" evidence="6">
    <location>
        <begin position="43"/>
        <end position="61"/>
    </location>
</feature>
<dbReference type="InParanoid" id="A0A7M7HHP7"/>
<feature type="chain" id="PRO_5029632586" evidence="7">
    <location>
        <begin position="20"/>
        <end position="126"/>
    </location>
</feature>
<dbReference type="EnsemblMetazoa" id="XM_011679320">
    <property type="protein sequence ID" value="XP_011677622"/>
    <property type="gene ID" value="LOC105444709"/>
</dbReference>
<keyword evidence="9" id="KW-1185">Reference proteome</keyword>
<dbReference type="AlphaFoldDB" id="A0A7M7HHP7"/>
<evidence type="ECO:0000256" key="1">
    <source>
        <dbReference type="ARBA" id="ARBA00004141"/>
    </source>
</evidence>
<evidence type="ECO:0000256" key="3">
    <source>
        <dbReference type="ARBA" id="ARBA00022692"/>
    </source>
</evidence>
<proteinExistence type="inferred from homology"/>
<evidence type="ECO:0000256" key="4">
    <source>
        <dbReference type="ARBA" id="ARBA00022989"/>
    </source>
</evidence>
<dbReference type="KEGG" id="spu:105444709"/>
<keyword evidence="3 6" id="KW-0812">Transmembrane</keyword>
<organism evidence="8 9">
    <name type="scientific">Strongylocentrotus purpuratus</name>
    <name type="common">Purple sea urchin</name>
    <dbReference type="NCBI Taxonomy" id="7668"/>
    <lineage>
        <taxon>Eukaryota</taxon>
        <taxon>Metazoa</taxon>
        <taxon>Echinodermata</taxon>
        <taxon>Eleutherozoa</taxon>
        <taxon>Echinozoa</taxon>
        <taxon>Echinoidea</taxon>
        <taxon>Euechinoidea</taxon>
        <taxon>Echinacea</taxon>
        <taxon>Camarodonta</taxon>
        <taxon>Echinidea</taxon>
        <taxon>Strongylocentrotidae</taxon>
        <taxon>Strongylocentrotus</taxon>
    </lineage>
</organism>
<protein>
    <submittedName>
        <fullName evidence="8">Uncharacterized protein</fullName>
    </submittedName>
</protein>
<dbReference type="GeneID" id="105444709"/>
<feature type="signal peptide" evidence="7">
    <location>
        <begin position="1"/>
        <end position="19"/>
    </location>
</feature>
<dbReference type="Pfam" id="PF06140">
    <property type="entry name" value="Ifi-6-16"/>
    <property type="match status" value="1"/>
</dbReference>
<sequence length="126" mass="12403">MKKLAALFLVFLILSSANANLLPTVLWEAQAAAVGGGPAGLVHIGYTPIGIVAVLFGAVLFGEAMMSTAIAEINLLSDVLWDVVGYTTADITAGSFAVASGGGVAAGGLVATLQAAGAAGYVAPKL</sequence>